<dbReference type="InterPro" id="IPR022435">
    <property type="entry name" value="Surface-anchored_actinobac"/>
</dbReference>
<dbReference type="Gene3D" id="2.60.40.2700">
    <property type="match status" value="1"/>
</dbReference>
<dbReference type="EMBL" id="JAGSHT010000018">
    <property type="protein sequence ID" value="MBZ2198306.1"/>
    <property type="molecule type" value="Genomic_DNA"/>
</dbReference>
<dbReference type="Proteomes" id="UP000826651">
    <property type="component" value="Unassembled WGS sequence"/>
</dbReference>
<evidence type="ECO:0000256" key="2">
    <source>
        <dbReference type="SAM" id="Phobius"/>
    </source>
</evidence>
<feature type="compositionally biased region" description="Low complexity" evidence="1">
    <location>
        <begin position="956"/>
        <end position="971"/>
    </location>
</feature>
<feature type="compositionally biased region" description="Low complexity" evidence="1">
    <location>
        <begin position="925"/>
        <end position="940"/>
    </location>
</feature>
<organism evidence="4 5">
    <name type="scientific">Occultella gossypii</name>
    <dbReference type="NCBI Taxonomy" id="2800820"/>
    <lineage>
        <taxon>Bacteria</taxon>
        <taxon>Bacillati</taxon>
        <taxon>Actinomycetota</taxon>
        <taxon>Actinomycetes</taxon>
        <taxon>Micrococcales</taxon>
        <taxon>Ruaniaceae</taxon>
        <taxon>Occultella</taxon>
    </lineage>
</organism>
<name>A0ABS7SD73_9MICO</name>
<feature type="compositionally biased region" description="Pro residues" evidence="1">
    <location>
        <begin position="945"/>
        <end position="955"/>
    </location>
</feature>
<dbReference type="RefSeq" id="WP_223408972.1">
    <property type="nucleotide sequence ID" value="NZ_JAGSHT010000018.1"/>
</dbReference>
<keyword evidence="2" id="KW-0812">Transmembrane</keyword>
<proteinExistence type="predicted"/>
<keyword evidence="3" id="KW-0732">Signal</keyword>
<feature type="signal peptide" evidence="3">
    <location>
        <begin position="1"/>
        <end position="25"/>
    </location>
</feature>
<accession>A0ABS7SD73</accession>
<dbReference type="NCBIfam" id="TIGR03769">
    <property type="entry name" value="P_ac_wall_RPT"/>
    <property type="match status" value="3"/>
</dbReference>
<feature type="region of interest" description="Disordered" evidence="1">
    <location>
        <begin position="912"/>
        <end position="971"/>
    </location>
</feature>
<dbReference type="InterPro" id="IPR022395">
    <property type="entry name" value="CHP03773_ABC_transptr-like"/>
</dbReference>
<evidence type="ECO:0000256" key="3">
    <source>
        <dbReference type="SAM" id="SignalP"/>
    </source>
</evidence>
<keyword evidence="5" id="KW-1185">Reference proteome</keyword>
<evidence type="ECO:0000313" key="4">
    <source>
        <dbReference type="EMBL" id="MBZ2198306.1"/>
    </source>
</evidence>
<feature type="chain" id="PRO_5045797075" evidence="3">
    <location>
        <begin position="26"/>
        <end position="1233"/>
    </location>
</feature>
<feature type="transmembrane region" description="Helical" evidence="2">
    <location>
        <begin position="1204"/>
        <end position="1224"/>
    </location>
</feature>
<dbReference type="NCBIfam" id="TIGR03773">
    <property type="entry name" value="anch_rpt_wall"/>
    <property type="match status" value="1"/>
</dbReference>
<evidence type="ECO:0000256" key="1">
    <source>
        <dbReference type="SAM" id="MobiDB-lite"/>
    </source>
</evidence>
<protein>
    <submittedName>
        <fullName evidence="4">TIGR03773 family transporter-associated surface protein</fullName>
    </submittedName>
</protein>
<keyword evidence="2" id="KW-0472">Membrane</keyword>
<reference evidence="4 5" key="1">
    <citation type="submission" date="2021-04" db="EMBL/GenBank/DDBJ databases">
        <title>Ruania sp. nov., isolated from sandy soil of mangrove forest.</title>
        <authorList>
            <person name="Ge X."/>
            <person name="Huang R."/>
            <person name="Liu W."/>
        </authorList>
    </citation>
    <scope>NUCLEOTIDE SEQUENCE [LARGE SCALE GENOMIC DNA]</scope>
    <source>
        <strain evidence="4 5">N2-46</strain>
    </source>
</reference>
<evidence type="ECO:0000313" key="5">
    <source>
        <dbReference type="Proteomes" id="UP000826651"/>
    </source>
</evidence>
<gene>
    <name evidence="4" type="ORF">KCQ71_19300</name>
</gene>
<keyword evidence="2" id="KW-1133">Transmembrane helix</keyword>
<comment type="caution">
    <text evidence="4">The sequence shown here is derived from an EMBL/GenBank/DDBJ whole genome shotgun (WGS) entry which is preliminary data.</text>
</comment>
<sequence length="1233" mass="127665">MFAVVTALVALVGTLVIPMAPTVAAERALVLDHGHIDTFNVALDESGAPILNLKEDVTGSHVAHPPEDVTLVVKEAALTALPDVANLPEGVRGVEAYYLPLSQNHDLVWPGWDSQSLAGTGYDQVDIEVQSVDGPGEVFLWSSGAFGGLTSLLTDGGFVLPNTIHQSYLAHVHANWAFTQAGEYHFTVQAFAINSTTGERVPTNTADYHWIVGDVPEPAPVPASLSVSGLTNPYEQGASVELLATPDVEAEGAVYGWETLDVTGVWVPVAGQATSTYSGVADADGQQLRARVSLGEVTVTSDPVTLEVNAAPQLPTTLTIDGLEASYEPGATVSLEAKPDVLIEGATYRWETSDDGFAWQDVEGTVGSVYSGTADTDGQRLRATIIVDGADVLTSEAVTVNVADPGPPVPSAVRIDGLADEYAEGDAVELTAVPDVEVAGVSYRWETSPDGADWATVAGQTTNEYSGTAEVDGQQIRAALLLGDDNEVTSEAVTVNVADPGPPVPSAVRIDGLADEYAEGDAVELTAVPDVEVAGVSYRWETSPDGADWATVAGQTTNEYSGTAEVDGQQIRAVLVLDGQDIATSGPVAVVLRSEAPGVCWALDIAHGHVDAFNVTLDGGAPVLTLKEDVTGSRVQHAPDEVNLVVRDAALQSFPDAASIPQALRGLPAYYLPLNQDQNLLWPGWDSQGLAGSGFDQVDISILEVDGPGEVYLWSTGSFGELDSLLVDGGYTLPGTIHQEYLAHVHANWAFTDPGAYHLRVQATAINSETGARAETNIGDYLFSVGDFEPAPDDLDCRTDVPEVPLFAPSAPDEGDLTDASRGDVSVSPTEVVAGEQVTVDAGEAVAGDYAAAFAFSEPTLLNSTVSSGWNLTSQTGSFQASIPRDTEPGSHKIAVVDRNSALVGWADVVVTEPADPTPTPTPGPNQTTPPSATPPRSGGTSPGGTPPVCRPVPGPAASSPGAAAATPATSGEVAVGSEGHFDFGPVVEDGQFTLLVKDDRTAPPVWRDPATVVFNLGEAALRSAAEIPDDLSFIAPAGEDVYMIQQIQEPGVPWLGWNTQHETVVNGPGASGVQMTLVGVEGPGELAIFLNGNFGQLVGQRVVDTVGGPTSYTIPGNTHQHGNWVFTEPGVYAVTFTMSADGESVTSTLQFFVGQSDPAAAATSTAASSAGAQSASAPTAAGTGVTASGQPCTLAATGADTELGLLALASALVVLMGVFAVRASRRRFDVGR</sequence>
<dbReference type="NCBIfam" id="NF038134">
    <property type="entry name" value="choice_anch_M"/>
    <property type="match status" value="3"/>
</dbReference>